<gene>
    <name evidence="2" type="ORF">EVAR_24649_1</name>
</gene>
<feature type="chain" id="PRO_5020022537" description="Secreted protein" evidence="1">
    <location>
        <begin position="31"/>
        <end position="86"/>
    </location>
</feature>
<evidence type="ECO:0008006" key="4">
    <source>
        <dbReference type="Google" id="ProtNLM"/>
    </source>
</evidence>
<dbReference type="Proteomes" id="UP000299102">
    <property type="component" value="Unassembled WGS sequence"/>
</dbReference>
<dbReference type="EMBL" id="BGZK01000260">
    <property type="protein sequence ID" value="GBP32485.1"/>
    <property type="molecule type" value="Genomic_DNA"/>
</dbReference>
<evidence type="ECO:0000313" key="2">
    <source>
        <dbReference type="EMBL" id="GBP32485.1"/>
    </source>
</evidence>
<evidence type="ECO:0000313" key="3">
    <source>
        <dbReference type="Proteomes" id="UP000299102"/>
    </source>
</evidence>
<accession>A0A4C1V2P1</accession>
<proteinExistence type="predicted"/>
<keyword evidence="3" id="KW-1185">Reference proteome</keyword>
<feature type="signal peptide" evidence="1">
    <location>
        <begin position="1"/>
        <end position="30"/>
    </location>
</feature>
<protein>
    <recommendedName>
        <fullName evidence="4">Secreted protein</fullName>
    </recommendedName>
</protein>
<name>A0A4C1V2P1_EUMVA</name>
<evidence type="ECO:0000256" key="1">
    <source>
        <dbReference type="SAM" id="SignalP"/>
    </source>
</evidence>
<sequence length="86" mass="9424">MDSISISNALGYKNFICLFVFVGSVCNAAGATLNHNGLHRRAWCDKYKARHYLQNSKTTDQPESFPNILNNAVRCSNLVPASPPGP</sequence>
<comment type="caution">
    <text evidence="2">The sequence shown here is derived from an EMBL/GenBank/DDBJ whole genome shotgun (WGS) entry which is preliminary data.</text>
</comment>
<organism evidence="2 3">
    <name type="scientific">Eumeta variegata</name>
    <name type="common">Bagworm moth</name>
    <name type="synonym">Eumeta japonica</name>
    <dbReference type="NCBI Taxonomy" id="151549"/>
    <lineage>
        <taxon>Eukaryota</taxon>
        <taxon>Metazoa</taxon>
        <taxon>Ecdysozoa</taxon>
        <taxon>Arthropoda</taxon>
        <taxon>Hexapoda</taxon>
        <taxon>Insecta</taxon>
        <taxon>Pterygota</taxon>
        <taxon>Neoptera</taxon>
        <taxon>Endopterygota</taxon>
        <taxon>Lepidoptera</taxon>
        <taxon>Glossata</taxon>
        <taxon>Ditrysia</taxon>
        <taxon>Tineoidea</taxon>
        <taxon>Psychidae</taxon>
        <taxon>Oiketicinae</taxon>
        <taxon>Eumeta</taxon>
    </lineage>
</organism>
<reference evidence="2 3" key="1">
    <citation type="journal article" date="2019" name="Commun. Biol.">
        <title>The bagworm genome reveals a unique fibroin gene that provides high tensile strength.</title>
        <authorList>
            <person name="Kono N."/>
            <person name="Nakamura H."/>
            <person name="Ohtoshi R."/>
            <person name="Tomita M."/>
            <person name="Numata K."/>
            <person name="Arakawa K."/>
        </authorList>
    </citation>
    <scope>NUCLEOTIDE SEQUENCE [LARGE SCALE GENOMIC DNA]</scope>
</reference>
<dbReference type="AlphaFoldDB" id="A0A4C1V2P1"/>
<keyword evidence="1" id="KW-0732">Signal</keyword>